<gene>
    <name evidence="2" type="ORF">J2W36_004886</name>
</gene>
<evidence type="ECO:0000259" key="1">
    <source>
        <dbReference type="Pfam" id="PF09356"/>
    </source>
</evidence>
<feature type="domain" description="Bacteriophage phiJL001 Gp84 C-terminal" evidence="1">
    <location>
        <begin position="199"/>
        <end position="277"/>
    </location>
</feature>
<dbReference type="RefSeq" id="WP_307692345.1">
    <property type="nucleotide sequence ID" value="NZ_JAUSRO010000020.1"/>
</dbReference>
<dbReference type="InterPro" id="IPR018964">
    <property type="entry name" value="Phage_phiJL001_Gp84_C"/>
</dbReference>
<dbReference type="EMBL" id="JAUSRO010000020">
    <property type="protein sequence ID" value="MDP9902609.1"/>
    <property type="molecule type" value="Genomic_DNA"/>
</dbReference>
<comment type="caution">
    <text evidence="2">The sequence shown here is derived from an EMBL/GenBank/DDBJ whole genome shotgun (WGS) entry which is preliminary data.</text>
</comment>
<dbReference type="Pfam" id="PF09356">
    <property type="entry name" value="Phage_BR0599"/>
    <property type="match status" value="1"/>
</dbReference>
<dbReference type="Pfam" id="PF09931">
    <property type="entry name" value="Phage_phiJL001_Gp84_N"/>
    <property type="match status" value="1"/>
</dbReference>
<accession>A0ABT9SE38</accession>
<dbReference type="Proteomes" id="UP001226867">
    <property type="component" value="Unassembled WGS sequence"/>
</dbReference>
<reference evidence="2 3" key="1">
    <citation type="submission" date="2023-07" db="EMBL/GenBank/DDBJ databases">
        <title>Sorghum-associated microbial communities from plants grown in Nebraska, USA.</title>
        <authorList>
            <person name="Schachtman D."/>
        </authorList>
    </citation>
    <scope>NUCLEOTIDE SEQUENCE [LARGE SCALE GENOMIC DNA]</scope>
    <source>
        <strain evidence="2 3">DS1607</strain>
    </source>
</reference>
<organism evidence="2 3">
    <name type="scientific">Variovorax ginsengisoli</name>
    <dbReference type="NCBI Taxonomy" id="363844"/>
    <lineage>
        <taxon>Bacteria</taxon>
        <taxon>Pseudomonadati</taxon>
        <taxon>Pseudomonadota</taxon>
        <taxon>Betaproteobacteria</taxon>
        <taxon>Burkholderiales</taxon>
        <taxon>Comamonadaceae</taxon>
        <taxon>Variovorax</taxon>
    </lineage>
</organism>
<keyword evidence="3" id="KW-1185">Reference proteome</keyword>
<protein>
    <submittedName>
        <fullName evidence="2">Phage protein (TIGR02218 family)</fullName>
    </submittedName>
</protein>
<sequence length="282" mass="30094">MKSHPALAAWLPTARNVQISEMLTVSLPDGSVWRFATGRDVVDGGATWSSLALLWERTRLKFTAGVEVSSCTVTLYPRSSDRLNAMPVAAAIRAGIWDSAKFVLSRAYFDAFGNLRGILPRFHGSLGKHSMRDGALKFDLRSTAETLNRSVPPVYQAACINTLFDAGCGLNRAAWQVGGNAAAGSTLRTVITGRGEPAGWFTAGVLLWTGGQLAGLRRTVRQHLAGGVVTLFDPLPSAPVAGDSFILTPGCDRTLGAGGCAKFNNRLMYRGTPFIPEPETAL</sequence>
<name>A0ABT9SE38_9BURK</name>
<proteinExistence type="predicted"/>
<evidence type="ECO:0000313" key="2">
    <source>
        <dbReference type="EMBL" id="MDP9902609.1"/>
    </source>
</evidence>
<evidence type="ECO:0000313" key="3">
    <source>
        <dbReference type="Proteomes" id="UP001226867"/>
    </source>
</evidence>